<dbReference type="Pfam" id="PF00037">
    <property type="entry name" value="Fer4"/>
    <property type="match status" value="1"/>
</dbReference>
<name>A0AAU7CJT9_9BACT</name>
<evidence type="ECO:0000256" key="1">
    <source>
        <dbReference type="ARBA" id="ARBA00001927"/>
    </source>
</evidence>
<dbReference type="PROSITE" id="PS51379">
    <property type="entry name" value="4FE4S_FER_2"/>
    <property type="match status" value="1"/>
</dbReference>
<keyword evidence="7 9" id="KW-0408">Iron</keyword>
<keyword evidence="3 9" id="KW-0813">Transport</keyword>
<comment type="cofactor">
    <cofactor evidence="2 9">
        <name>[4Fe-4S] cluster</name>
        <dbReference type="ChEBI" id="CHEBI:49883"/>
    </cofactor>
</comment>
<dbReference type="GO" id="GO:0046872">
    <property type="term" value="F:metal ion binding"/>
    <property type="evidence" value="ECO:0007669"/>
    <property type="project" value="UniProtKB-UniRule"/>
</dbReference>
<evidence type="ECO:0000256" key="8">
    <source>
        <dbReference type="ARBA" id="ARBA00023014"/>
    </source>
</evidence>
<dbReference type="EMBL" id="CP155447">
    <property type="protein sequence ID" value="XBH05534.1"/>
    <property type="molecule type" value="Genomic_DNA"/>
</dbReference>
<evidence type="ECO:0000256" key="3">
    <source>
        <dbReference type="ARBA" id="ARBA00022448"/>
    </source>
</evidence>
<proteinExistence type="predicted"/>
<dbReference type="Gene3D" id="3.30.70.20">
    <property type="match status" value="1"/>
</dbReference>
<evidence type="ECO:0000256" key="2">
    <source>
        <dbReference type="ARBA" id="ARBA00001966"/>
    </source>
</evidence>
<evidence type="ECO:0000256" key="5">
    <source>
        <dbReference type="ARBA" id="ARBA00022723"/>
    </source>
</evidence>
<dbReference type="InterPro" id="IPR017896">
    <property type="entry name" value="4Fe4S_Fe-S-bd"/>
</dbReference>
<gene>
    <name evidence="11" type="ORF">V5E97_05815</name>
</gene>
<protein>
    <recommendedName>
        <fullName evidence="9">Ferredoxin</fullName>
    </recommendedName>
</protein>
<dbReference type="PANTHER" id="PTHR42859">
    <property type="entry name" value="OXIDOREDUCTASE"/>
    <property type="match status" value="1"/>
</dbReference>
<organism evidence="11">
    <name type="scientific">Singulisphaera sp. Ch08</name>
    <dbReference type="NCBI Taxonomy" id="3120278"/>
    <lineage>
        <taxon>Bacteria</taxon>
        <taxon>Pseudomonadati</taxon>
        <taxon>Planctomycetota</taxon>
        <taxon>Planctomycetia</taxon>
        <taxon>Isosphaerales</taxon>
        <taxon>Isosphaeraceae</taxon>
        <taxon>Singulisphaera</taxon>
    </lineage>
</organism>
<dbReference type="RefSeq" id="WP_406698357.1">
    <property type="nucleotide sequence ID" value="NZ_CP155447.1"/>
</dbReference>
<dbReference type="SUPFAM" id="SSF54862">
    <property type="entry name" value="4Fe-4S ferredoxins"/>
    <property type="match status" value="1"/>
</dbReference>
<dbReference type="PANTHER" id="PTHR42859:SF2">
    <property type="entry name" value="FERREDOXIN"/>
    <property type="match status" value="1"/>
</dbReference>
<dbReference type="GO" id="GO:0009055">
    <property type="term" value="F:electron transfer activity"/>
    <property type="evidence" value="ECO:0007669"/>
    <property type="project" value="UniProtKB-UniRule"/>
</dbReference>
<evidence type="ECO:0000313" key="11">
    <source>
        <dbReference type="EMBL" id="XBH05534.1"/>
    </source>
</evidence>
<evidence type="ECO:0000256" key="9">
    <source>
        <dbReference type="RuleBase" id="RU365098"/>
    </source>
</evidence>
<dbReference type="AlphaFoldDB" id="A0AAU7CJT9"/>
<comment type="function">
    <text evidence="9">Ferredoxins are iron-sulfur proteins that transfer electrons in a wide variety of metabolic reactions.</text>
</comment>
<keyword evidence="8 9" id="KW-0411">Iron-sulfur</keyword>
<feature type="domain" description="4Fe-4S ferredoxin-type" evidence="10">
    <location>
        <begin position="31"/>
        <end position="60"/>
    </location>
</feature>
<keyword evidence="6 9" id="KW-0249">Electron transport</keyword>
<accession>A0AAU7CJT9</accession>
<evidence type="ECO:0000256" key="6">
    <source>
        <dbReference type="ARBA" id="ARBA00022982"/>
    </source>
</evidence>
<dbReference type="PRINTS" id="PR00354">
    <property type="entry name" value="7FE8SFRDOXIN"/>
</dbReference>
<keyword evidence="5 9" id="KW-0479">Metal-binding</keyword>
<reference evidence="11" key="1">
    <citation type="submission" date="2024-05" db="EMBL/GenBank/DDBJ databases">
        <title>Planctomycetes of the genus Singulisphaera possess chitinolytic capabilities.</title>
        <authorList>
            <person name="Ivanova A."/>
        </authorList>
    </citation>
    <scope>NUCLEOTIDE SEQUENCE</scope>
    <source>
        <strain evidence="11">Ch08T</strain>
    </source>
</reference>
<keyword evidence="4 9" id="KW-0004">4Fe-4S</keyword>
<dbReference type="GO" id="GO:0051539">
    <property type="term" value="F:4 iron, 4 sulfur cluster binding"/>
    <property type="evidence" value="ECO:0007669"/>
    <property type="project" value="UniProtKB-UniRule"/>
</dbReference>
<evidence type="ECO:0000259" key="10">
    <source>
        <dbReference type="PROSITE" id="PS51379"/>
    </source>
</evidence>
<dbReference type="PROSITE" id="PS00198">
    <property type="entry name" value="4FE4S_FER_1"/>
    <property type="match status" value="1"/>
</dbReference>
<dbReference type="InterPro" id="IPR050294">
    <property type="entry name" value="RnfB_subfamily"/>
</dbReference>
<sequence length="96" mass="10974">MAYVVTEPCFGCKYTDCVVVCPCDCFREGEQMLYIDPEECIDCDACKVECPVDAIFYEEDVPEVWKEFVPLNRELAATCPPIVDRKEPLARRDAQP</sequence>
<dbReference type="InterPro" id="IPR000813">
    <property type="entry name" value="7Fe_ferredoxin"/>
</dbReference>
<evidence type="ECO:0000256" key="4">
    <source>
        <dbReference type="ARBA" id="ARBA00022485"/>
    </source>
</evidence>
<comment type="cofactor">
    <cofactor evidence="1">
        <name>[3Fe-4S] cluster</name>
        <dbReference type="ChEBI" id="CHEBI:21137"/>
    </cofactor>
</comment>
<evidence type="ECO:0000256" key="7">
    <source>
        <dbReference type="ARBA" id="ARBA00023004"/>
    </source>
</evidence>
<dbReference type="InterPro" id="IPR017900">
    <property type="entry name" value="4Fe4S_Fe_S_CS"/>
</dbReference>